<dbReference type="AlphaFoldDB" id="A0A264VM32"/>
<evidence type="ECO:0000256" key="1">
    <source>
        <dbReference type="SAM" id="Phobius"/>
    </source>
</evidence>
<comment type="caution">
    <text evidence="2">The sequence shown here is derived from an EMBL/GenBank/DDBJ whole genome shotgun (WGS) entry which is preliminary data.</text>
</comment>
<dbReference type="EMBL" id="NOWC01000037">
    <property type="protein sequence ID" value="OZS72418.1"/>
    <property type="molecule type" value="Genomic_DNA"/>
</dbReference>
<organism evidence="2 3">
    <name type="scientific">Providencia rettgeri</name>
    <dbReference type="NCBI Taxonomy" id="587"/>
    <lineage>
        <taxon>Bacteria</taxon>
        <taxon>Pseudomonadati</taxon>
        <taxon>Pseudomonadota</taxon>
        <taxon>Gammaproteobacteria</taxon>
        <taxon>Enterobacterales</taxon>
        <taxon>Morganellaceae</taxon>
        <taxon>Providencia</taxon>
    </lineage>
</organism>
<feature type="transmembrane region" description="Helical" evidence="1">
    <location>
        <begin position="67"/>
        <end position="86"/>
    </location>
</feature>
<feature type="transmembrane region" description="Helical" evidence="1">
    <location>
        <begin position="21"/>
        <end position="47"/>
    </location>
</feature>
<gene>
    <name evidence="2" type="ORF">CHI95_21790</name>
</gene>
<protein>
    <submittedName>
        <fullName evidence="2">Uncharacterized protein</fullName>
    </submittedName>
</protein>
<name>A0A264VM32_PRORE</name>
<dbReference type="Proteomes" id="UP000216001">
    <property type="component" value="Unassembled WGS sequence"/>
</dbReference>
<keyword evidence="1" id="KW-0472">Membrane</keyword>
<evidence type="ECO:0000313" key="3">
    <source>
        <dbReference type="Proteomes" id="UP000216001"/>
    </source>
</evidence>
<keyword evidence="1" id="KW-1133">Transmembrane helix</keyword>
<evidence type="ECO:0000313" key="2">
    <source>
        <dbReference type="EMBL" id="OZS72418.1"/>
    </source>
</evidence>
<accession>A0A264VM32</accession>
<dbReference type="RefSeq" id="WP_141240709.1">
    <property type="nucleotide sequence ID" value="NZ_NOWC01000037.1"/>
</dbReference>
<keyword evidence="1" id="KW-0812">Transmembrane</keyword>
<proteinExistence type="predicted"/>
<reference evidence="2 3" key="1">
    <citation type="submission" date="2017-07" db="EMBL/GenBank/DDBJ databases">
        <title>blaIMP-27 on transferable plasmids in Proteus mirabilis and Providencia rettgeri.</title>
        <authorList>
            <person name="Potter R."/>
        </authorList>
    </citation>
    <scope>NUCLEOTIDE SEQUENCE [LARGE SCALE GENOMIC DNA]</scope>
    <source>
        <strain evidence="2 3">PR1</strain>
    </source>
</reference>
<sequence>MDKTDIQLYLQRQSSSRMLKVTMFIENILLSAVQTPMLIFVVLYGLTYLCTHLVGFGDSEFNRVMDLAGYYALGCGGILMLTRLFFYGAFPKFKALLTVSEIELLYTVSKDAYDKLGYGPEDERPAIDYLNAVVMSGVPMSAVHTRAVDAMLFRAKKEKDNHDARLKAENNINSLTDSIAKTSLTQDASSLEHPDH</sequence>